<dbReference type="OrthoDB" id="49605at2759"/>
<dbReference type="KEGG" id="cput:CONPUDRAFT_132074"/>
<dbReference type="AlphaFoldDB" id="A0A5M3M7A4"/>
<dbReference type="PROSITE" id="PS51397">
    <property type="entry name" value="WLM"/>
    <property type="match status" value="1"/>
</dbReference>
<dbReference type="Pfam" id="PF00240">
    <property type="entry name" value="ubiquitin"/>
    <property type="match status" value="1"/>
</dbReference>
<feature type="domain" description="Ubiquitin-like" evidence="2">
    <location>
        <begin position="6"/>
        <end position="86"/>
    </location>
</feature>
<dbReference type="InterPro" id="IPR013536">
    <property type="entry name" value="WLM_dom"/>
</dbReference>
<name>A0A5M3M7A4_CONPW</name>
<dbReference type="PANTHER" id="PTHR47795:SF1">
    <property type="entry name" value="DNA-DEPENDENT METALLOPROTEASE WSS1 HOMOLOG 2"/>
    <property type="match status" value="1"/>
</dbReference>
<feature type="region of interest" description="Disordered" evidence="1">
    <location>
        <begin position="308"/>
        <end position="333"/>
    </location>
</feature>
<evidence type="ECO:0000259" key="3">
    <source>
        <dbReference type="PROSITE" id="PS51397"/>
    </source>
</evidence>
<dbReference type="PROSITE" id="PS50053">
    <property type="entry name" value="UBIQUITIN_2"/>
    <property type="match status" value="1"/>
</dbReference>
<dbReference type="InterPro" id="IPR029071">
    <property type="entry name" value="Ubiquitin-like_domsf"/>
</dbReference>
<dbReference type="Gene3D" id="3.10.20.90">
    <property type="entry name" value="Phosphatidylinositol 3-kinase Catalytic Subunit, Chain A, domain 1"/>
    <property type="match status" value="1"/>
</dbReference>
<evidence type="ECO:0000256" key="1">
    <source>
        <dbReference type="SAM" id="MobiDB-lite"/>
    </source>
</evidence>
<dbReference type="Pfam" id="PF08325">
    <property type="entry name" value="WLM"/>
    <property type="match status" value="1"/>
</dbReference>
<organism evidence="4 5">
    <name type="scientific">Coniophora puteana (strain RWD-64-598)</name>
    <name type="common">Brown rot fungus</name>
    <dbReference type="NCBI Taxonomy" id="741705"/>
    <lineage>
        <taxon>Eukaryota</taxon>
        <taxon>Fungi</taxon>
        <taxon>Dikarya</taxon>
        <taxon>Basidiomycota</taxon>
        <taxon>Agaricomycotina</taxon>
        <taxon>Agaricomycetes</taxon>
        <taxon>Agaricomycetidae</taxon>
        <taxon>Boletales</taxon>
        <taxon>Coniophorineae</taxon>
        <taxon>Coniophoraceae</taxon>
        <taxon>Coniophora</taxon>
    </lineage>
</organism>
<dbReference type="GO" id="GO:0070628">
    <property type="term" value="F:proteasome binding"/>
    <property type="evidence" value="ECO:0007669"/>
    <property type="project" value="TreeGrafter"/>
</dbReference>
<feature type="domain" description="WLM" evidence="3">
    <location>
        <begin position="121"/>
        <end position="308"/>
    </location>
</feature>
<comment type="caution">
    <text evidence="4">The sequence shown here is derived from an EMBL/GenBank/DDBJ whole genome shotgun (WGS) entry which is preliminary data.</text>
</comment>
<dbReference type="SMART" id="SM00213">
    <property type="entry name" value="UBQ"/>
    <property type="match status" value="1"/>
</dbReference>
<evidence type="ECO:0000313" key="5">
    <source>
        <dbReference type="Proteomes" id="UP000053558"/>
    </source>
</evidence>
<dbReference type="PANTHER" id="PTHR47795">
    <property type="entry name" value="UBIQUITIN AND WLM DOMAIN-CONTAINING METALLOPROTEASE SPCC1442.07C"/>
    <property type="match status" value="1"/>
</dbReference>
<dbReference type="EMBL" id="JH711589">
    <property type="protein sequence ID" value="EIW75129.1"/>
    <property type="molecule type" value="Genomic_DNA"/>
</dbReference>
<dbReference type="RefSeq" id="XP_007774560.1">
    <property type="nucleotide sequence ID" value="XM_007776370.1"/>
</dbReference>
<gene>
    <name evidence="4" type="ORF">CONPUDRAFT_132074</name>
</gene>
<accession>A0A5M3M7A4</accession>
<dbReference type="CDD" id="cd17039">
    <property type="entry name" value="Ubl_ubiquitin_like"/>
    <property type="match status" value="1"/>
</dbReference>
<dbReference type="GeneID" id="19200390"/>
<dbReference type="Proteomes" id="UP000053558">
    <property type="component" value="Unassembled WGS sequence"/>
</dbReference>
<dbReference type="SUPFAM" id="SSF54236">
    <property type="entry name" value="Ubiquitin-like"/>
    <property type="match status" value="1"/>
</dbReference>
<reference evidence="5" key="1">
    <citation type="journal article" date="2012" name="Science">
        <title>The Paleozoic origin of enzymatic lignin decomposition reconstructed from 31 fungal genomes.</title>
        <authorList>
            <person name="Floudas D."/>
            <person name="Binder M."/>
            <person name="Riley R."/>
            <person name="Barry K."/>
            <person name="Blanchette R.A."/>
            <person name="Henrissat B."/>
            <person name="Martinez A.T."/>
            <person name="Otillar R."/>
            <person name="Spatafora J.W."/>
            <person name="Yadav J.S."/>
            <person name="Aerts A."/>
            <person name="Benoit I."/>
            <person name="Boyd A."/>
            <person name="Carlson A."/>
            <person name="Copeland A."/>
            <person name="Coutinho P.M."/>
            <person name="de Vries R.P."/>
            <person name="Ferreira P."/>
            <person name="Findley K."/>
            <person name="Foster B."/>
            <person name="Gaskell J."/>
            <person name="Glotzer D."/>
            <person name="Gorecki P."/>
            <person name="Heitman J."/>
            <person name="Hesse C."/>
            <person name="Hori C."/>
            <person name="Igarashi K."/>
            <person name="Jurgens J.A."/>
            <person name="Kallen N."/>
            <person name="Kersten P."/>
            <person name="Kohler A."/>
            <person name="Kuees U."/>
            <person name="Kumar T.K.A."/>
            <person name="Kuo A."/>
            <person name="LaButti K."/>
            <person name="Larrondo L.F."/>
            <person name="Lindquist E."/>
            <person name="Ling A."/>
            <person name="Lombard V."/>
            <person name="Lucas S."/>
            <person name="Lundell T."/>
            <person name="Martin R."/>
            <person name="McLaughlin D.J."/>
            <person name="Morgenstern I."/>
            <person name="Morin E."/>
            <person name="Murat C."/>
            <person name="Nagy L.G."/>
            <person name="Nolan M."/>
            <person name="Ohm R.A."/>
            <person name="Patyshakuliyeva A."/>
            <person name="Rokas A."/>
            <person name="Ruiz-Duenas F.J."/>
            <person name="Sabat G."/>
            <person name="Salamov A."/>
            <person name="Samejima M."/>
            <person name="Schmutz J."/>
            <person name="Slot J.C."/>
            <person name="St John F."/>
            <person name="Stenlid J."/>
            <person name="Sun H."/>
            <person name="Sun S."/>
            <person name="Syed K."/>
            <person name="Tsang A."/>
            <person name="Wiebenga A."/>
            <person name="Young D."/>
            <person name="Pisabarro A."/>
            <person name="Eastwood D.C."/>
            <person name="Martin F."/>
            <person name="Cullen D."/>
            <person name="Grigoriev I.V."/>
            <person name="Hibbett D.S."/>
        </authorList>
    </citation>
    <scope>NUCLEOTIDE SEQUENCE [LARGE SCALE GENOMIC DNA]</scope>
    <source>
        <strain evidence="5">RWD-64-598 SS2</strain>
    </source>
</reference>
<sequence>MSASDSEISIKVSYRGKTHELSVAPDASLSALQDLLEERTGVPGAHQKLLFRGKKLQRNDADDTTLSSAGIRPNITITLLGPTPGELSALEATETAHQKRERILAERAKKPQTKVRNTGSAKADDIRYVFHSIAPLPHLPHPDTARDQLTRLANDPAVKHIMRMHQFSVGLLTELAPHEHPNLLGLNTNRGESIKLRIRTDKYDGFRPYLEVRRVLCHELAHNVWGDHDNNFKELNSRLNREVAEYERSVATGTHVLSDGSRYAYEPSSNEEAEAVAHVLGGVSGTALSNAPEDRRRRMLDAATARLRKEEEELERSCGTAGPQAHGENAPTM</sequence>
<protein>
    <submittedName>
        <fullName evidence="4">WLM-domain-containing protein</fullName>
    </submittedName>
</protein>
<proteinExistence type="predicted"/>
<evidence type="ECO:0000259" key="2">
    <source>
        <dbReference type="PROSITE" id="PS50053"/>
    </source>
</evidence>
<keyword evidence="5" id="KW-1185">Reference proteome</keyword>
<dbReference type="OMA" id="GMQKHPF"/>
<evidence type="ECO:0000313" key="4">
    <source>
        <dbReference type="EMBL" id="EIW75129.1"/>
    </source>
</evidence>
<dbReference type="InterPro" id="IPR000626">
    <property type="entry name" value="Ubiquitin-like_dom"/>
</dbReference>